<accession>X0X3G4</accession>
<evidence type="ECO:0000256" key="1">
    <source>
        <dbReference type="SAM" id="MobiDB-lite"/>
    </source>
</evidence>
<organism evidence="2">
    <name type="scientific">marine sediment metagenome</name>
    <dbReference type="NCBI Taxonomy" id="412755"/>
    <lineage>
        <taxon>unclassified sequences</taxon>
        <taxon>metagenomes</taxon>
        <taxon>ecological metagenomes</taxon>
    </lineage>
</organism>
<dbReference type="EMBL" id="BARS01041341">
    <property type="protein sequence ID" value="GAG31193.1"/>
    <property type="molecule type" value="Genomic_DNA"/>
</dbReference>
<protein>
    <submittedName>
        <fullName evidence="2">Uncharacterized protein</fullName>
    </submittedName>
</protein>
<evidence type="ECO:0000313" key="2">
    <source>
        <dbReference type="EMBL" id="GAG31193.1"/>
    </source>
</evidence>
<dbReference type="AlphaFoldDB" id="X0X3G4"/>
<gene>
    <name evidence="2" type="ORF">S01H1_62896</name>
</gene>
<name>X0X3G4_9ZZZZ</name>
<comment type="caution">
    <text evidence="2">The sequence shown here is derived from an EMBL/GenBank/DDBJ whole genome shotgun (WGS) entry which is preliminary data.</text>
</comment>
<feature type="compositionally biased region" description="Basic and acidic residues" evidence="1">
    <location>
        <begin position="10"/>
        <end position="19"/>
    </location>
</feature>
<reference evidence="2" key="1">
    <citation type="journal article" date="2014" name="Front. Microbiol.">
        <title>High frequency of phylogenetically diverse reductive dehalogenase-homologous genes in deep subseafloor sedimentary metagenomes.</title>
        <authorList>
            <person name="Kawai M."/>
            <person name="Futagami T."/>
            <person name="Toyoda A."/>
            <person name="Takaki Y."/>
            <person name="Nishi S."/>
            <person name="Hori S."/>
            <person name="Arai W."/>
            <person name="Tsubouchi T."/>
            <person name="Morono Y."/>
            <person name="Uchiyama I."/>
            <person name="Ito T."/>
            <person name="Fujiyama A."/>
            <person name="Inagaki F."/>
            <person name="Takami H."/>
        </authorList>
    </citation>
    <scope>NUCLEOTIDE SEQUENCE</scope>
    <source>
        <strain evidence="2">Expedition CK06-06</strain>
    </source>
</reference>
<proteinExistence type="predicted"/>
<feature type="region of interest" description="Disordered" evidence="1">
    <location>
        <begin position="1"/>
        <end position="29"/>
    </location>
</feature>
<feature type="non-terminal residue" evidence="2">
    <location>
        <position position="106"/>
    </location>
</feature>
<sequence length="106" mass="11561">MAYLVKRTGNRIEIRESRSTPRGPRSRQLTRFSGALTPAVLARAEAQASRTFDPAALVRRARVMGIPVAEQARESEARALLARLRRGDPIDPVMAGLLARALEGIG</sequence>